<protein>
    <recommendedName>
        <fullName evidence="11">Malolactic enzyme</fullName>
        <ecNumber evidence="10">4.1.1.101</ecNumber>
    </recommendedName>
</protein>
<evidence type="ECO:0000256" key="13">
    <source>
        <dbReference type="PIRSR" id="PIRSR000106-2"/>
    </source>
</evidence>
<comment type="similarity">
    <text evidence="2 15">Belongs to the malic enzymes family.</text>
</comment>
<feature type="domain" description="Malic enzyme N-terminal" evidence="17">
    <location>
        <begin position="83"/>
        <end position="265"/>
    </location>
</feature>
<evidence type="ECO:0000256" key="12">
    <source>
        <dbReference type="PIRSR" id="PIRSR000106-1"/>
    </source>
</evidence>
<dbReference type="Pfam" id="PF03949">
    <property type="entry name" value="Malic_M"/>
    <property type="match status" value="1"/>
</dbReference>
<dbReference type="InterPro" id="IPR001891">
    <property type="entry name" value="Malic_OxRdtase"/>
</dbReference>
<dbReference type="SMART" id="SM00919">
    <property type="entry name" value="Malic_M"/>
    <property type="match status" value="1"/>
</dbReference>
<evidence type="ECO:0000256" key="9">
    <source>
        <dbReference type="ARBA" id="ARBA00051739"/>
    </source>
</evidence>
<feature type="binding site" evidence="14">
    <location>
        <position position="274"/>
    </location>
    <ligand>
        <name>a divalent metal cation</name>
        <dbReference type="ChEBI" id="CHEBI:60240"/>
    </ligand>
</feature>
<dbReference type="PROSITE" id="PS00331">
    <property type="entry name" value="MALIC_ENZYMES"/>
    <property type="match status" value="1"/>
</dbReference>
<keyword evidence="19" id="KW-1185">Reference proteome</keyword>
<keyword evidence="8" id="KW-0456">Lyase</keyword>
<comment type="cofactor">
    <cofactor evidence="1">
        <name>Mn(2+)</name>
        <dbReference type="ChEBI" id="CHEBI:29035"/>
    </cofactor>
</comment>
<dbReference type="PRINTS" id="PR00072">
    <property type="entry name" value="MALOXRDTASE"/>
</dbReference>
<evidence type="ECO:0000256" key="15">
    <source>
        <dbReference type="RuleBase" id="RU003427"/>
    </source>
</evidence>
<organism evidence="18 19">
    <name type="scientific">Segatella salivae DSM 15606</name>
    <dbReference type="NCBI Taxonomy" id="888832"/>
    <lineage>
        <taxon>Bacteria</taxon>
        <taxon>Pseudomonadati</taxon>
        <taxon>Bacteroidota</taxon>
        <taxon>Bacteroidia</taxon>
        <taxon>Bacteroidales</taxon>
        <taxon>Prevotellaceae</taxon>
        <taxon>Segatella</taxon>
    </lineage>
</organism>
<feature type="binding site" evidence="13">
    <location>
        <position position="419"/>
    </location>
    <ligand>
        <name>(S)-malate</name>
        <dbReference type="ChEBI" id="CHEBI:15589"/>
    </ligand>
</feature>
<dbReference type="STRING" id="888832.HMPREF9420_1987"/>
<keyword evidence="4 14" id="KW-0479">Metal-binding</keyword>
<evidence type="ECO:0000256" key="4">
    <source>
        <dbReference type="ARBA" id="ARBA00022723"/>
    </source>
</evidence>
<evidence type="ECO:0000256" key="1">
    <source>
        <dbReference type="ARBA" id="ARBA00001936"/>
    </source>
</evidence>
<dbReference type="Proteomes" id="UP000003874">
    <property type="component" value="Unassembled WGS sequence"/>
</dbReference>
<dbReference type="AlphaFoldDB" id="E6MR69"/>
<evidence type="ECO:0000313" key="18">
    <source>
        <dbReference type="EMBL" id="EFV03862.1"/>
    </source>
</evidence>
<dbReference type="GO" id="GO:0006108">
    <property type="term" value="P:malate metabolic process"/>
    <property type="evidence" value="ECO:0007669"/>
    <property type="project" value="TreeGrafter"/>
</dbReference>
<dbReference type="Pfam" id="PF00390">
    <property type="entry name" value="malic"/>
    <property type="match status" value="1"/>
</dbReference>
<dbReference type="Gene3D" id="3.40.50.720">
    <property type="entry name" value="NAD(P)-binding Rossmann-like Domain"/>
    <property type="match status" value="1"/>
</dbReference>
<feature type="binding site" evidence="13">
    <location>
        <position position="463"/>
    </location>
    <ligand>
        <name>(S)-malate</name>
        <dbReference type="ChEBI" id="CHEBI:15589"/>
    </ligand>
</feature>
<dbReference type="PANTHER" id="PTHR23406">
    <property type="entry name" value="MALIC ENZYME-RELATED"/>
    <property type="match status" value="1"/>
</dbReference>
<keyword evidence="7" id="KW-0464">Manganese</keyword>
<evidence type="ECO:0000259" key="16">
    <source>
        <dbReference type="SMART" id="SM00919"/>
    </source>
</evidence>
<evidence type="ECO:0000256" key="2">
    <source>
        <dbReference type="ARBA" id="ARBA00008785"/>
    </source>
</evidence>
<dbReference type="GO" id="GO:0046872">
    <property type="term" value="F:metal ion binding"/>
    <property type="evidence" value="ECO:0007669"/>
    <property type="project" value="UniProtKB-KW"/>
</dbReference>
<dbReference type="GO" id="GO:0005829">
    <property type="term" value="C:cytosol"/>
    <property type="evidence" value="ECO:0007669"/>
    <property type="project" value="TreeGrafter"/>
</dbReference>
<dbReference type="InterPro" id="IPR037062">
    <property type="entry name" value="Malic_N_dom_sf"/>
</dbReference>
<dbReference type="InterPro" id="IPR012302">
    <property type="entry name" value="Malic_NAD-bd"/>
</dbReference>
<feature type="active site" description="Proton acceptor" evidence="12">
    <location>
        <position position="179"/>
    </location>
</feature>
<proteinExistence type="inferred from homology"/>
<comment type="subunit">
    <text evidence="3">Homodimer.</text>
</comment>
<comment type="caution">
    <text evidence="18">The sequence shown here is derived from an EMBL/GenBank/DDBJ whole genome shotgun (WGS) entry which is preliminary data.</text>
</comment>
<sequence>MQMASKLSNQKISKKMKTAQEILNDPFINKGTAFTLKERKALNLVGLLPTAVQTLEGQTEQTYKEYQKKVSDLEKRIYLMTLFNTNRTLFYALMSQHVAEFMPIVYDPTVADAIREYDELFMKPQDAAFLSIHNPDDIEEALKNAAGDRDIRLIVVTDAEEILGIGDWGVGGVAISIGKLMVYTAAAGVNPEQVLPLVLDVGTNNQKLINDPLYLGNRHPRVRGKEYFDFIDKFVTTAEKLFPRLYLHWEDFGRSTAATILEKYQNRITTFNDDVQGTGIVALAGILGALEISKEKFTDQRVMIFGAGTAGVGIATQIFEEFKQQGLSEAEARSHIYLIDKQGLLFEDTEGLTDGQKRFVRQRDEFENADSLKDLYNSVKTIHPSVLVGTSTTPGMFNEQVVKEMASAVKRPIIFPLSNPTELAEATAKDLIHWTDGQALIATGIPSEPVVYNGITYNIGQANNALMYPGLGLGIIASTVKLVNQTLLSAAAHALGGFVDASKPGAAVLPPVEKLTEFSEHIAIVVTENAMKQGLTREKIEDARKAVDAMKWYPKYK</sequence>
<dbReference type="PANTHER" id="PTHR23406:SF34">
    <property type="entry name" value="NAD-DEPENDENT MALIC ENZYME, MITOCHONDRIAL"/>
    <property type="match status" value="1"/>
</dbReference>
<dbReference type="FunFam" id="3.40.50.720:FF:000182">
    <property type="entry name" value="NAD-dependent malic enzyme"/>
    <property type="match status" value="1"/>
</dbReference>
<dbReference type="EC" id="4.1.1.101" evidence="10"/>
<dbReference type="eggNOG" id="COG0281">
    <property type="taxonomic scope" value="Bacteria"/>
</dbReference>
<reference evidence="18 19" key="1">
    <citation type="submission" date="2010-12" db="EMBL/GenBank/DDBJ databases">
        <authorList>
            <person name="Muzny D."/>
            <person name="Qin X."/>
            <person name="Deng J."/>
            <person name="Jiang H."/>
            <person name="Liu Y."/>
            <person name="Qu J."/>
            <person name="Song X.-Z."/>
            <person name="Zhang L."/>
            <person name="Thornton R."/>
            <person name="Coyle M."/>
            <person name="Francisco L."/>
            <person name="Jackson L."/>
            <person name="Javaid M."/>
            <person name="Korchina V."/>
            <person name="Kovar C."/>
            <person name="Mata R."/>
            <person name="Mathew T."/>
            <person name="Ngo R."/>
            <person name="Nguyen L."/>
            <person name="Nguyen N."/>
            <person name="Okwuonu G."/>
            <person name="Ongeri F."/>
            <person name="Pham C."/>
            <person name="Simmons D."/>
            <person name="Wilczek-Boney K."/>
            <person name="Hale W."/>
            <person name="Jakkamsetti A."/>
            <person name="Pham P."/>
            <person name="Ruth R."/>
            <person name="San Lucas F."/>
            <person name="Warren J."/>
            <person name="Zhang J."/>
            <person name="Zhao Z."/>
            <person name="Zhou C."/>
            <person name="Zhu D."/>
            <person name="Lee S."/>
            <person name="Bess C."/>
            <person name="Blankenburg K."/>
            <person name="Forbes L."/>
            <person name="Fu Q."/>
            <person name="Gubbala S."/>
            <person name="Hirani K."/>
            <person name="Jayaseelan J.C."/>
            <person name="Lara F."/>
            <person name="Munidasa M."/>
            <person name="Palculict T."/>
            <person name="Patil S."/>
            <person name="Pu L.-L."/>
            <person name="Saada N."/>
            <person name="Tang L."/>
            <person name="Weissenberger G."/>
            <person name="Zhu Y."/>
            <person name="Hemphill L."/>
            <person name="Shang Y."/>
            <person name="Youmans B."/>
            <person name="Ayvaz T."/>
            <person name="Ross M."/>
            <person name="Santibanez J."/>
            <person name="Aqrawi P."/>
            <person name="Gross S."/>
            <person name="Joshi V."/>
            <person name="Fowler G."/>
            <person name="Nazareth L."/>
            <person name="Reid J."/>
            <person name="Worley K."/>
            <person name="Petrosino J."/>
            <person name="Highlander S."/>
            <person name="Gibbs R."/>
        </authorList>
    </citation>
    <scope>NUCLEOTIDE SEQUENCE [LARGE SCALE GENOMIC DNA]</scope>
    <source>
        <strain evidence="18 19">DSM 15606</strain>
    </source>
</reference>
<keyword evidence="5 18" id="KW-0560">Oxidoreductase</keyword>
<dbReference type="InterPro" id="IPR036291">
    <property type="entry name" value="NAD(P)-bd_dom_sf"/>
</dbReference>
<dbReference type="SUPFAM" id="SSF51735">
    <property type="entry name" value="NAD(P)-binding Rossmann-fold domains"/>
    <property type="match status" value="1"/>
</dbReference>
<dbReference type="SMART" id="SM01274">
    <property type="entry name" value="malic"/>
    <property type="match status" value="1"/>
</dbReference>
<dbReference type="SUPFAM" id="SSF53223">
    <property type="entry name" value="Aminoacid dehydrogenase-like, N-terminal domain"/>
    <property type="match status" value="1"/>
</dbReference>
<evidence type="ECO:0000256" key="5">
    <source>
        <dbReference type="ARBA" id="ARBA00023002"/>
    </source>
</evidence>
<evidence type="ECO:0000256" key="11">
    <source>
        <dbReference type="ARBA" id="ARBA00074565"/>
    </source>
</evidence>
<dbReference type="InterPro" id="IPR012301">
    <property type="entry name" value="Malic_N_dom"/>
</dbReference>
<dbReference type="FunFam" id="3.40.50.10380:FF:000001">
    <property type="entry name" value="NAD-dependent malic enzyme"/>
    <property type="match status" value="1"/>
</dbReference>
<evidence type="ECO:0000256" key="10">
    <source>
        <dbReference type="ARBA" id="ARBA00066983"/>
    </source>
</evidence>
<dbReference type="InterPro" id="IPR046346">
    <property type="entry name" value="Aminoacid_DH-like_N_sf"/>
</dbReference>
<evidence type="ECO:0000256" key="8">
    <source>
        <dbReference type="ARBA" id="ARBA00023239"/>
    </source>
</evidence>
<dbReference type="GO" id="GO:0051287">
    <property type="term" value="F:NAD binding"/>
    <property type="evidence" value="ECO:0007669"/>
    <property type="project" value="InterPro"/>
</dbReference>
<dbReference type="InterPro" id="IPR048182">
    <property type="entry name" value="Malolactic_enz"/>
</dbReference>
<comment type="catalytic activity">
    <reaction evidence="9">
        <text>(S)-malate + H(+) = (S)-lactate + CO2</text>
        <dbReference type="Rhea" id="RHEA:46276"/>
        <dbReference type="ChEBI" id="CHEBI:15378"/>
        <dbReference type="ChEBI" id="CHEBI:15589"/>
        <dbReference type="ChEBI" id="CHEBI:16526"/>
        <dbReference type="ChEBI" id="CHEBI:16651"/>
        <dbReference type="EC" id="4.1.1.101"/>
    </reaction>
</comment>
<feature type="binding site" evidence="14">
    <location>
        <position position="251"/>
    </location>
    <ligand>
        <name>a divalent metal cation</name>
        <dbReference type="ChEBI" id="CHEBI:60240"/>
    </ligand>
</feature>
<feature type="binding site" evidence="14">
    <location>
        <position position="250"/>
    </location>
    <ligand>
        <name>a divalent metal cation</name>
        <dbReference type="ChEBI" id="CHEBI:60240"/>
    </ligand>
</feature>
<dbReference type="Gene3D" id="3.40.50.10380">
    <property type="entry name" value="Malic enzyme, N-terminal domain"/>
    <property type="match status" value="1"/>
</dbReference>
<feature type="active site" description="Proton donor" evidence="12">
    <location>
        <position position="106"/>
    </location>
</feature>
<name>E6MR69_9BACT</name>
<evidence type="ECO:0000256" key="7">
    <source>
        <dbReference type="ARBA" id="ARBA00023211"/>
    </source>
</evidence>
<keyword evidence="6" id="KW-0520">NAD</keyword>
<evidence type="ECO:0000256" key="3">
    <source>
        <dbReference type="ARBA" id="ARBA00011738"/>
    </source>
</evidence>
<dbReference type="InterPro" id="IPR015884">
    <property type="entry name" value="Malic_enzyme_CS"/>
</dbReference>
<dbReference type="GO" id="GO:0043464">
    <property type="term" value="P:malolactic fermentation"/>
    <property type="evidence" value="ECO:0007669"/>
    <property type="project" value="InterPro"/>
</dbReference>
<dbReference type="GO" id="GO:0004470">
    <property type="term" value="F:malic enzyme activity"/>
    <property type="evidence" value="ECO:0007669"/>
    <property type="project" value="InterPro"/>
</dbReference>
<comment type="cofactor">
    <cofactor evidence="14">
        <name>Mg(2+)</name>
        <dbReference type="ChEBI" id="CHEBI:18420"/>
    </cofactor>
    <cofactor evidence="14">
        <name>Mn(2+)</name>
        <dbReference type="ChEBI" id="CHEBI:29035"/>
    </cofactor>
    <text evidence="14">Divalent metal cations. Prefers magnesium or manganese.</text>
</comment>
<evidence type="ECO:0000256" key="14">
    <source>
        <dbReference type="PIRSR" id="PIRSR000106-3"/>
    </source>
</evidence>
<dbReference type="GO" id="GO:0043883">
    <property type="term" value="F:malolactic enzyme activity"/>
    <property type="evidence" value="ECO:0007669"/>
    <property type="project" value="UniProtKB-EC"/>
</dbReference>
<dbReference type="NCBIfam" id="NF041582">
    <property type="entry name" value="malolactic"/>
    <property type="match status" value="1"/>
</dbReference>
<feature type="domain" description="Malic enzyme NAD-binding" evidence="16">
    <location>
        <begin position="275"/>
        <end position="531"/>
    </location>
</feature>
<dbReference type="HOGENOM" id="CLU_011405_5_2_10"/>
<dbReference type="PIRSF" id="PIRSF000106">
    <property type="entry name" value="ME"/>
    <property type="match status" value="1"/>
</dbReference>
<evidence type="ECO:0000256" key="6">
    <source>
        <dbReference type="ARBA" id="ARBA00023027"/>
    </source>
</evidence>
<accession>E6MR69</accession>
<dbReference type="EMBL" id="AEQO01000162">
    <property type="protein sequence ID" value="EFV03862.1"/>
    <property type="molecule type" value="Genomic_DNA"/>
</dbReference>
<evidence type="ECO:0000259" key="17">
    <source>
        <dbReference type="SMART" id="SM01274"/>
    </source>
</evidence>
<dbReference type="NCBIfam" id="NF010052">
    <property type="entry name" value="PRK13529.1"/>
    <property type="match status" value="1"/>
</dbReference>
<evidence type="ECO:0000313" key="19">
    <source>
        <dbReference type="Proteomes" id="UP000003874"/>
    </source>
</evidence>
<gene>
    <name evidence="18" type="primary">sfcA2</name>
    <name evidence="18" type="ORF">HMPREF9420_1987</name>
</gene>
<dbReference type="GO" id="GO:0016616">
    <property type="term" value="F:oxidoreductase activity, acting on the CH-OH group of donors, NAD or NADP as acceptor"/>
    <property type="evidence" value="ECO:0007669"/>
    <property type="project" value="InterPro"/>
</dbReference>